<name>A0A5B7SUM0_9FLAO</name>
<proteinExistence type="predicted"/>
<sequence>MEENQPKIGKFAWTFGLLLGAASIIFSFMLYTAKMHYEQNWSVRIIGIVLTIVAIVIATMQYKKANSGFLSLSEALKLGTGIGLVSGILALAFYWLLTNVIEPDFMDKAMEIAKVKAFEENPKITEEQWAQGVEIQKNFAWLAYPIGIIVNVILGLVIGLVTGLIMKKQKDAY</sequence>
<dbReference type="KEGG" id="asag:FGM00_09655"/>
<reference evidence="2 3" key="1">
    <citation type="submission" date="2019-05" db="EMBL/GenBank/DDBJ databases">
        <title>Genome sequencing of F202Z8.</title>
        <authorList>
            <person name="Kwon Y.M."/>
        </authorList>
    </citation>
    <scope>NUCLEOTIDE SEQUENCE [LARGE SCALE GENOMIC DNA]</scope>
    <source>
        <strain evidence="2 3">F202Z8</strain>
    </source>
</reference>
<evidence type="ECO:0000313" key="3">
    <source>
        <dbReference type="Proteomes" id="UP000310017"/>
    </source>
</evidence>
<evidence type="ECO:0000313" key="2">
    <source>
        <dbReference type="EMBL" id="QCX00364.1"/>
    </source>
</evidence>
<protein>
    <submittedName>
        <fullName evidence="2">DUF4199 domain-containing protein</fullName>
    </submittedName>
</protein>
<feature type="transmembrane region" description="Helical" evidence="1">
    <location>
        <begin position="12"/>
        <end position="31"/>
    </location>
</feature>
<keyword evidence="1" id="KW-0472">Membrane</keyword>
<keyword evidence="1" id="KW-1133">Transmembrane helix</keyword>
<evidence type="ECO:0000256" key="1">
    <source>
        <dbReference type="SAM" id="Phobius"/>
    </source>
</evidence>
<organism evidence="2 3">
    <name type="scientific">Aggregatimonas sangjinii</name>
    <dbReference type="NCBI Taxonomy" id="2583587"/>
    <lineage>
        <taxon>Bacteria</taxon>
        <taxon>Pseudomonadati</taxon>
        <taxon>Bacteroidota</taxon>
        <taxon>Flavobacteriia</taxon>
        <taxon>Flavobacteriales</taxon>
        <taxon>Flavobacteriaceae</taxon>
        <taxon>Aggregatimonas</taxon>
    </lineage>
</organism>
<keyword evidence="1" id="KW-0812">Transmembrane</keyword>
<dbReference type="OrthoDB" id="1122768at2"/>
<accession>A0A5B7SUM0</accession>
<keyword evidence="3" id="KW-1185">Reference proteome</keyword>
<dbReference type="RefSeq" id="WP_138852709.1">
    <property type="nucleotide sequence ID" value="NZ_CP040710.1"/>
</dbReference>
<feature type="transmembrane region" description="Helical" evidence="1">
    <location>
        <begin position="43"/>
        <end position="63"/>
    </location>
</feature>
<feature type="transmembrane region" description="Helical" evidence="1">
    <location>
        <begin position="142"/>
        <end position="166"/>
    </location>
</feature>
<dbReference type="Proteomes" id="UP000310017">
    <property type="component" value="Chromosome"/>
</dbReference>
<feature type="transmembrane region" description="Helical" evidence="1">
    <location>
        <begin position="75"/>
        <end position="97"/>
    </location>
</feature>
<dbReference type="EMBL" id="CP040710">
    <property type="protein sequence ID" value="QCX00364.1"/>
    <property type="molecule type" value="Genomic_DNA"/>
</dbReference>
<dbReference type="InterPro" id="IPR025250">
    <property type="entry name" value="DUF4199"/>
</dbReference>
<gene>
    <name evidence="2" type="ORF">FGM00_09655</name>
</gene>
<dbReference type="Pfam" id="PF13858">
    <property type="entry name" value="DUF4199"/>
    <property type="match status" value="1"/>
</dbReference>
<dbReference type="AlphaFoldDB" id="A0A5B7SUM0"/>